<feature type="compositionally biased region" description="Acidic residues" evidence="1">
    <location>
        <begin position="538"/>
        <end position="554"/>
    </location>
</feature>
<evidence type="ECO:0000256" key="2">
    <source>
        <dbReference type="SAM" id="SignalP"/>
    </source>
</evidence>
<keyword evidence="2" id="KW-0732">Signal</keyword>
<evidence type="ECO:0000313" key="4">
    <source>
        <dbReference type="Proteomes" id="UP001237780"/>
    </source>
</evidence>
<gene>
    <name evidence="3" type="ORF">QFZ34_004174</name>
</gene>
<reference evidence="3 4" key="1">
    <citation type="submission" date="2023-07" db="EMBL/GenBank/DDBJ databases">
        <title>Comparative genomics of wheat-associated soil bacteria to identify genetic determinants of phenazine resistance.</title>
        <authorList>
            <person name="Mouncey N."/>
        </authorList>
    </citation>
    <scope>NUCLEOTIDE SEQUENCE [LARGE SCALE GENOMIC DNA]</scope>
    <source>
        <strain evidence="3 4">W4I11</strain>
    </source>
</reference>
<evidence type="ECO:0008006" key="5">
    <source>
        <dbReference type="Google" id="ProtNLM"/>
    </source>
</evidence>
<protein>
    <recommendedName>
        <fullName evidence="5">DUF2125 domain-containing protein</fullName>
    </recommendedName>
</protein>
<sequence length="563" mass="60482">MRKLLLISCSLLALTPASAQTVDANGAKELSATLSKYFGKTALEKKVLSVKPEGDSYKITFSTAKLLEILPKQDLFKGDFGEYSFLTKPLADGSWDVSSKTTVNGSVEINAPTGKESFKWSIDNMDLRGVFDPKIGTFSKATSTYDGFKMSSSSSTQEMEATAGKAKAEMAASAGASGGVDFTQVQTAENFKETISFKSDPAVEETVTDGEAKPAVPTAPEEFMKVGISAANLGVDAKGSGVRNVEILDLWAFFVAHSDDFAKTPEEKTKLSDAEQAELKTKLLAALPLWEKLAGSYRFSDMSVDTPIGPFVTKNISQEVNFDGISKSGAYNYAVRTNGLQYPPLPIPDWTIPFLPTDVELSFGAAGLDLDTVVRGGIKEMDLNKEKPISDAFAEEMGTAFMLNPPKVTISKSLVRTVDAELTVEGEVTFATLKPQSRTTWEMAGFDKLVDRLNKASEEEPEIKNYIVFVKLAKDFGNELPDGRIQWIVDQKSDGSIQVNGNAVKGPDAAGKPLFDSSIFGIAPDDDTTATDDGAAASDDDALDTEDAPLDSEQQEVAPDAAQ</sequence>
<organism evidence="3 4">
    <name type="scientific">Phyllobacterium ifriqiyense</name>
    <dbReference type="NCBI Taxonomy" id="314238"/>
    <lineage>
        <taxon>Bacteria</taxon>
        <taxon>Pseudomonadati</taxon>
        <taxon>Pseudomonadota</taxon>
        <taxon>Alphaproteobacteria</taxon>
        <taxon>Hyphomicrobiales</taxon>
        <taxon>Phyllobacteriaceae</taxon>
        <taxon>Phyllobacterium</taxon>
    </lineage>
</organism>
<dbReference type="EMBL" id="JAUSZT010000003">
    <property type="protein sequence ID" value="MDQ0998992.1"/>
    <property type="molecule type" value="Genomic_DNA"/>
</dbReference>
<proteinExistence type="predicted"/>
<evidence type="ECO:0000313" key="3">
    <source>
        <dbReference type="EMBL" id="MDQ0998992.1"/>
    </source>
</evidence>
<comment type="caution">
    <text evidence="3">The sequence shown here is derived from an EMBL/GenBank/DDBJ whole genome shotgun (WGS) entry which is preliminary data.</text>
</comment>
<accession>A0ABU0SE60</accession>
<feature type="signal peptide" evidence="2">
    <location>
        <begin position="1"/>
        <end position="19"/>
    </location>
</feature>
<evidence type="ECO:0000256" key="1">
    <source>
        <dbReference type="SAM" id="MobiDB-lite"/>
    </source>
</evidence>
<keyword evidence="4" id="KW-1185">Reference proteome</keyword>
<feature type="region of interest" description="Disordered" evidence="1">
    <location>
        <begin position="520"/>
        <end position="563"/>
    </location>
</feature>
<dbReference type="Proteomes" id="UP001237780">
    <property type="component" value="Unassembled WGS sequence"/>
</dbReference>
<dbReference type="RefSeq" id="WP_307284733.1">
    <property type="nucleotide sequence ID" value="NZ_JAUSZT010000003.1"/>
</dbReference>
<name>A0ABU0SE60_9HYPH</name>
<feature type="chain" id="PRO_5046628252" description="DUF2125 domain-containing protein" evidence="2">
    <location>
        <begin position="20"/>
        <end position="563"/>
    </location>
</feature>